<reference evidence="2 4" key="1">
    <citation type="submission" date="2011-10" db="EMBL/GenBank/DDBJ databases">
        <title>Metabolic and evolutionary patterns in the extreme acidophile Ferroplasma acidiphilum.</title>
        <authorList>
            <person name="Golyshina O.V."/>
            <person name="Kozyavkin S.A."/>
            <person name="Tatusov R.L."/>
            <person name="Slesarev A.I."/>
            <person name="Golyshin P.N."/>
        </authorList>
    </citation>
    <scope>NUCLEOTIDE SEQUENCE [LARGE SCALE GENOMIC DNA]</scope>
    <source>
        <strain evidence="2">Berkeley</strain>
        <strain evidence="4">Y</strain>
    </source>
</reference>
<reference evidence="3 5" key="2">
    <citation type="submission" date="2020-05" db="EMBL/GenBank/DDBJ databases">
        <authorList>
            <person name="Zhang R."/>
        </authorList>
    </citation>
    <scope>NUCLEOTIDE SEQUENCE [LARGE SCALE GENOMIC DNA]</scope>
    <source>
        <strain evidence="3 5">DSM 28986</strain>
    </source>
</reference>
<feature type="transmembrane region" description="Helical" evidence="1">
    <location>
        <begin position="12"/>
        <end position="32"/>
    </location>
</feature>
<keyword evidence="4" id="KW-1185">Reference proteome</keyword>
<organism evidence="2 4">
    <name type="scientific">Ferroplasma acidiphilum</name>
    <dbReference type="NCBI Taxonomy" id="74969"/>
    <lineage>
        <taxon>Archaea</taxon>
        <taxon>Methanobacteriati</taxon>
        <taxon>Thermoplasmatota</taxon>
        <taxon>Thermoplasmata</taxon>
        <taxon>Thermoplasmatales</taxon>
        <taxon>Ferroplasmaceae</taxon>
        <taxon>Ferroplasma</taxon>
    </lineage>
</organism>
<keyword evidence="1" id="KW-1133">Transmembrane helix</keyword>
<name>A0A1V0N2E6_9ARCH</name>
<sequence>MISQTWEKMKKSSRYMIVTGIVFLIISLPTFLDYNMFPTINSNIGPHQLSSWISFFFSFVGFVLLVVGFGEEDI</sequence>
<dbReference type="STRING" id="74969.FAD_0382"/>
<evidence type="ECO:0000313" key="2">
    <source>
        <dbReference type="EMBL" id="ARD84303.1"/>
    </source>
</evidence>
<evidence type="ECO:0000256" key="1">
    <source>
        <dbReference type="SAM" id="Phobius"/>
    </source>
</evidence>
<dbReference type="RefSeq" id="WP_009887403.1">
    <property type="nucleotide sequence ID" value="NZ_CP015363.1"/>
</dbReference>
<dbReference type="EMBL" id="JABGBP010000016">
    <property type="protein sequence ID" value="NOL59342.1"/>
    <property type="molecule type" value="Genomic_DNA"/>
</dbReference>
<evidence type="ECO:0000313" key="4">
    <source>
        <dbReference type="Proteomes" id="UP000192050"/>
    </source>
</evidence>
<keyword evidence="1" id="KW-0812">Transmembrane</keyword>
<dbReference type="EMBL" id="CP015363">
    <property type="protein sequence ID" value="ARD84303.1"/>
    <property type="molecule type" value="Genomic_DNA"/>
</dbReference>
<dbReference type="KEGG" id="fai:FAD_0382"/>
<dbReference type="AlphaFoldDB" id="A0A1V0N2E6"/>
<evidence type="ECO:0000313" key="3">
    <source>
        <dbReference type="EMBL" id="NOL59342.1"/>
    </source>
</evidence>
<gene>
    <name evidence="2" type="ORF">FAD_0382</name>
    <name evidence="3" type="ORF">HLB00_00620</name>
</gene>
<accession>A0A1V0N2E6</accession>
<dbReference type="Proteomes" id="UP000192050">
    <property type="component" value="Chromosome"/>
</dbReference>
<dbReference type="Proteomes" id="UP000546917">
    <property type="component" value="Unassembled WGS sequence"/>
</dbReference>
<feature type="transmembrane region" description="Helical" evidence="1">
    <location>
        <begin position="52"/>
        <end position="70"/>
    </location>
</feature>
<evidence type="ECO:0000313" key="5">
    <source>
        <dbReference type="Proteomes" id="UP000546917"/>
    </source>
</evidence>
<keyword evidence="1" id="KW-0472">Membrane</keyword>
<protein>
    <submittedName>
        <fullName evidence="2">Uncharacterized protein</fullName>
    </submittedName>
</protein>
<dbReference type="GeneID" id="16025549"/>
<dbReference type="OrthoDB" id="56905at2157"/>
<proteinExistence type="predicted"/>